<evidence type="ECO:0000313" key="1">
    <source>
        <dbReference type="EMBL" id="KKN40367.1"/>
    </source>
</evidence>
<accession>A0A0F9QTN2</accession>
<proteinExistence type="predicted"/>
<name>A0A0F9QTN2_9ZZZZ</name>
<dbReference type="InterPro" id="IPR027417">
    <property type="entry name" value="P-loop_NTPase"/>
</dbReference>
<gene>
    <name evidence="1" type="ORF">LCGC14_0734190</name>
</gene>
<reference evidence="1" key="1">
    <citation type="journal article" date="2015" name="Nature">
        <title>Complex archaea that bridge the gap between prokaryotes and eukaryotes.</title>
        <authorList>
            <person name="Spang A."/>
            <person name="Saw J.H."/>
            <person name="Jorgensen S.L."/>
            <person name="Zaremba-Niedzwiedzka K."/>
            <person name="Martijn J."/>
            <person name="Lind A.E."/>
            <person name="van Eijk R."/>
            <person name="Schleper C."/>
            <person name="Guy L."/>
            <person name="Ettema T.J."/>
        </authorList>
    </citation>
    <scope>NUCLEOTIDE SEQUENCE</scope>
</reference>
<dbReference type="AlphaFoldDB" id="A0A0F9QTN2"/>
<comment type="caution">
    <text evidence="1">The sequence shown here is derived from an EMBL/GenBank/DDBJ whole genome shotgun (WGS) entry which is preliminary data.</text>
</comment>
<organism evidence="1">
    <name type="scientific">marine sediment metagenome</name>
    <dbReference type="NCBI Taxonomy" id="412755"/>
    <lineage>
        <taxon>unclassified sequences</taxon>
        <taxon>metagenomes</taxon>
        <taxon>ecological metagenomes</taxon>
    </lineage>
</organism>
<sequence length="580" mass="65394">MAALLLSDIRVPSLAIPKGVEANLAYRKKVGTGARRNPEFRSLLLRLCREDILFYVNTFVWTFNPKLRGEKVIPFVTYPFQDEAFREIVAAVADHDLVIEKSRDMGASWMCVTVFDWFARFFPYQTFLMVSRKEDLVDKTGDPKSLFYKIDFIHRHLPGWLVPSTVRTNLHMEYLETNSTIDGESTTGDVGRGDRRTAVLCDEFAMVQDGYKVNRALRDVADCRLFNSTPAGAVGAFYDHVNNPDMRKVTLHWSEHPVKAEGLYRDAEGRLRSPWYDLQCRRANNPVEIAIELDIDYKGSSYGFYGGELIKKIKTEDVQPPLSRGRLDFDESCKPTAFVSRETGELLLWFSVSDGGKPAYGAYGIGVDVASGAGAKSSNSVLSIVNRQTGEKVGEFAQSHIEPHEFARLCVAVARWFCDAYIIWEANGPGASFGKEVIRQGYRNFYYRRNERKLSDGPSQIPGWYNTPESGFGLHSEYRLALNEKRFLNRSFEAVEELEGYVYMPGGRVQHIASFSTEDPSASKDNHGDRVIADALASRSCAPVTASSTAKPEPVVLPHSFLGRRQEYERGVAMKGVYRY</sequence>
<evidence type="ECO:0008006" key="2">
    <source>
        <dbReference type="Google" id="ProtNLM"/>
    </source>
</evidence>
<dbReference type="EMBL" id="LAZR01001710">
    <property type="protein sequence ID" value="KKN40367.1"/>
    <property type="molecule type" value="Genomic_DNA"/>
</dbReference>
<dbReference type="Gene3D" id="3.40.50.300">
    <property type="entry name" value="P-loop containing nucleotide triphosphate hydrolases"/>
    <property type="match status" value="1"/>
</dbReference>
<protein>
    <recommendedName>
        <fullName evidence="2">Terminase large subunit gp17-like C-terminal domain-containing protein</fullName>
    </recommendedName>
</protein>
<dbReference type="Gene3D" id="3.30.420.240">
    <property type="match status" value="1"/>
</dbReference>